<sequence>RQTLNWRPGRTVELHNKELRYRTLENEFRLRWLEHRTLENKSRLENIRNKGGN</sequence>
<evidence type="ECO:0000313" key="1">
    <source>
        <dbReference type="EMBL" id="ERZ97847.1"/>
    </source>
</evidence>
<gene>
    <name evidence="1" type="ORF">GLOINDRAFT_11145</name>
</gene>
<name>U9SUY0_RHIID</name>
<dbReference type="EMBL" id="KI299257">
    <property type="protein sequence ID" value="ERZ97847.1"/>
    <property type="molecule type" value="Genomic_DNA"/>
</dbReference>
<reference evidence="1" key="1">
    <citation type="submission" date="2013-07" db="EMBL/GenBank/DDBJ databases">
        <title>The genome of an arbuscular mycorrhizal fungus provides insights into the evolution of the oldest plant symbiosis.</title>
        <authorList>
            <consortium name="DOE Joint Genome Institute"/>
            <person name="Tisserant E."/>
            <person name="Malbreil M."/>
            <person name="Kuo A."/>
            <person name="Kohler A."/>
            <person name="Symeonidi A."/>
            <person name="Balestrini R."/>
            <person name="Charron P."/>
            <person name="Duensing N."/>
            <person name="Frei-dit-Frey N."/>
            <person name="Gianinazzi-Pearson V."/>
            <person name="Gilbert B."/>
            <person name="Handa Y."/>
            <person name="Hijri M."/>
            <person name="Kaul R."/>
            <person name="Kawaguchi M."/>
            <person name="Krajinski F."/>
            <person name="Lammers P."/>
            <person name="Lapierre D."/>
            <person name="Masclaux F.G."/>
            <person name="Murat C."/>
            <person name="Morin E."/>
            <person name="Ndikumana S."/>
            <person name="Pagni M."/>
            <person name="Petitpierre D."/>
            <person name="Requena N."/>
            <person name="Rosikiewicz P."/>
            <person name="Riley R."/>
            <person name="Saito K."/>
            <person name="San Clemente H."/>
            <person name="Shapiro H."/>
            <person name="van Tuinen D."/>
            <person name="Becard G."/>
            <person name="Bonfante P."/>
            <person name="Paszkowski U."/>
            <person name="Shachar-Hill Y."/>
            <person name="Young J.P."/>
            <person name="Sanders I.R."/>
            <person name="Henrissat B."/>
            <person name="Rensing S.A."/>
            <person name="Grigoriev I.V."/>
            <person name="Corradi N."/>
            <person name="Roux C."/>
            <person name="Martin F."/>
        </authorList>
    </citation>
    <scope>NUCLEOTIDE SEQUENCE</scope>
    <source>
        <strain evidence="1">DAOM 197198</strain>
    </source>
</reference>
<proteinExistence type="predicted"/>
<protein>
    <submittedName>
        <fullName evidence="1">Uncharacterized protein</fullName>
    </submittedName>
</protein>
<dbReference type="HOGENOM" id="CLU_3074470_0_0_1"/>
<organism evidence="1">
    <name type="scientific">Rhizophagus irregularis (strain DAOM 181602 / DAOM 197198 / MUCL 43194)</name>
    <name type="common">Arbuscular mycorrhizal fungus</name>
    <name type="synonym">Glomus intraradices</name>
    <dbReference type="NCBI Taxonomy" id="747089"/>
    <lineage>
        <taxon>Eukaryota</taxon>
        <taxon>Fungi</taxon>
        <taxon>Fungi incertae sedis</taxon>
        <taxon>Mucoromycota</taxon>
        <taxon>Glomeromycotina</taxon>
        <taxon>Glomeromycetes</taxon>
        <taxon>Glomerales</taxon>
        <taxon>Glomeraceae</taxon>
        <taxon>Rhizophagus</taxon>
    </lineage>
</organism>
<accession>U9SUY0</accession>
<dbReference type="AlphaFoldDB" id="U9SUY0"/>
<feature type="non-terminal residue" evidence="1">
    <location>
        <position position="1"/>
    </location>
</feature>